<evidence type="ECO:0000256" key="4">
    <source>
        <dbReference type="ARBA" id="ARBA00022816"/>
    </source>
</evidence>
<proteinExistence type="inferred from homology"/>
<feature type="domain" description="Nucleoporin Nup133/Nup155-like N-terminal" evidence="10">
    <location>
        <begin position="114"/>
        <end position="570"/>
    </location>
</feature>
<dbReference type="OrthoDB" id="103454at2759"/>
<keyword evidence="7" id="KW-0539">Nucleus</keyword>
<keyword evidence="12" id="KW-1185">Reference proteome</keyword>
<evidence type="ECO:0008006" key="13">
    <source>
        <dbReference type="Google" id="ProtNLM"/>
    </source>
</evidence>
<dbReference type="InterPro" id="IPR007187">
    <property type="entry name" value="Nucleoporin_Nup133/Nup155_C"/>
</dbReference>
<keyword evidence="6" id="KW-0811">Translocation</keyword>
<evidence type="ECO:0000256" key="3">
    <source>
        <dbReference type="ARBA" id="ARBA00022448"/>
    </source>
</evidence>
<dbReference type="SUPFAM" id="SSF117289">
    <property type="entry name" value="Nucleoporin domain"/>
    <property type="match status" value="1"/>
</dbReference>
<feature type="region of interest" description="Disordered" evidence="8">
    <location>
        <begin position="72"/>
        <end position="105"/>
    </location>
</feature>
<name>A0A507B7S1_9PEZI</name>
<dbReference type="InterPro" id="IPR015943">
    <property type="entry name" value="WD40/YVTN_repeat-like_dom_sf"/>
</dbReference>
<comment type="subcellular location">
    <subcellularLocation>
        <location evidence="1">Nucleus envelope</location>
    </subcellularLocation>
</comment>
<accession>A0A507B7S1</accession>
<keyword evidence="5" id="KW-0653">Protein transport</keyword>
<dbReference type="GO" id="GO:0031080">
    <property type="term" value="C:nuclear pore outer ring"/>
    <property type="evidence" value="ECO:0007669"/>
    <property type="project" value="TreeGrafter"/>
</dbReference>
<dbReference type="FunFam" id="2.130.10.10:FF:001057">
    <property type="entry name" value="Nuclear pore complex subunit Nup133, putative"/>
    <property type="match status" value="1"/>
</dbReference>
<protein>
    <recommendedName>
        <fullName evidence="13">Nuclear pore complex protein</fullName>
    </recommendedName>
</protein>
<dbReference type="PANTHER" id="PTHR13405:SF11">
    <property type="entry name" value="NUCLEAR PORE COMPLEX PROTEIN NUP133"/>
    <property type="match status" value="1"/>
</dbReference>
<evidence type="ECO:0000256" key="6">
    <source>
        <dbReference type="ARBA" id="ARBA00023010"/>
    </source>
</evidence>
<evidence type="ECO:0000313" key="12">
    <source>
        <dbReference type="Proteomes" id="UP000319257"/>
    </source>
</evidence>
<feature type="compositionally biased region" description="Polar residues" evidence="8">
    <location>
        <begin position="21"/>
        <end position="30"/>
    </location>
</feature>
<dbReference type="STRING" id="1093900.A0A507B7S1"/>
<dbReference type="Gene3D" id="1.20.58.1380">
    <property type="match status" value="1"/>
</dbReference>
<dbReference type="PANTHER" id="PTHR13405">
    <property type="entry name" value="NUCLEAR PORE COMPLEX PROTEIN NUP133"/>
    <property type="match status" value="1"/>
</dbReference>
<feature type="region of interest" description="Disordered" evidence="8">
    <location>
        <begin position="1"/>
        <end position="45"/>
    </location>
</feature>
<dbReference type="Pfam" id="PF08801">
    <property type="entry name" value="Nucleoporin_N"/>
    <property type="match status" value="1"/>
</dbReference>
<comment type="caution">
    <text evidence="11">The sequence shown here is derived from an EMBL/GenBank/DDBJ whole genome shotgun (WGS) entry which is preliminary data.</text>
</comment>
<dbReference type="GO" id="GO:0000972">
    <property type="term" value="P:transcription-dependent tethering of RNA polymerase II gene DNA at nuclear periphery"/>
    <property type="evidence" value="ECO:0007669"/>
    <property type="project" value="TreeGrafter"/>
</dbReference>
<evidence type="ECO:0000259" key="9">
    <source>
        <dbReference type="Pfam" id="PF03177"/>
    </source>
</evidence>
<feature type="compositionally biased region" description="Basic and acidic residues" evidence="8">
    <location>
        <begin position="87"/>
        <end position="105"/>
    </location>
</feature>
<evidence type="ECO:0000256" key="8">
    <source>
        <dbReference type="SAM" id="MobiDB-lite"/>
    </source>
</evidence>
<dbReference type="GeneID" id="41967628"/>
<evidence type="ECO:0000256" key="2">
    <source>
        <dbReference type="ARBA" id="ARBA00005569"/>
    </source>
</evidence>
<dbReference type="InParanoid" id="A0A507B7S1"/>
<evidence type="ECO:0000313" key="11">
    <source>
        <dbReference type="EMBL" id="TPX15847.1"/>
    </source>
</evidence>
<dbReference type="Pfam" id="PF03177">
    <property type="entry name" value="Nucleoporin_C"/>
    <property type="match status" value="1"/>
</dbReference>
<reference evidence="11 12" key="1">
    <citation type="submission" date="2019-06" db="EMBL/GenBank/DDBJ databases">
        <title>Draft genome sequence of the filamentous fungus Phialemoniopsis curvata isolated from diesel fuel.</title>
        <authorList>
            <person name="Varaljay V.A."/>
            <person name="Lyon W.J."/>
            <person name="Crouch A.L."/>
            <person name="Drake C.E."/>
            <person name="Hollomon J.M."/>
            <person name="Nadeau L.J."/>
            <person name="Nunn H.S."/>
            <person name="Stevenson B.S."/>
            <person name="Bojanowski C.L."/>
            <person name="Crookes-Goodson W.J."/>
        </authorList>
    </citation>
    <scope>NUCLEOTIDE SEQUENCE [LARGE SCALE GENOMIC DNA]</scope>
    <source>
        <strain evidence="11 12">D216</strain>
    </source>
</reference>
<evidence type="ECO:0000259" key="10">
    <source>
        <dbReference type="Pfam" id="PF08801"/>
    </source>
</evidence>
<keyword evidence="4" id="KW-0509">mRNA transport</keyword>
<sequence length="1398" mass="156600">MFSAQNDGPAMATRSRRRQRPLSSDNSIQQPKAKRQRVPLTEQTFVNPDAAPEMYEVKATKVAKLSTKPDGIENIPATTTTTTTTTAKRELSVRSKKPKAGERISKGDGSVVLTTNTAYTVSKLPALPDRIRADFTSRQHGIVYSSTGYALCLTHTHAVVWPYTANTTSPETFTFTLPYPSRHVSDPLPLGALVAPSTSSEEPGLVVVMPVTGKITYWESISSAATLDFMRQQRNGVEETVPGIFSGEHVTQIVNADSAGFVLAFSSGRLAHLSVRDGHGRPGISVQFLRNGLGAVSGGFLGSIRHVLKHSAVRGDLAAVRAGPVARLGERTIVAATSKGKIHAWRVHRGGHHEALIESDARETIIENVQRAIPGLNGSASDSFEVVDFTFVPKGIERKYLDATRLSNYVELEDESALQLLLLVSFTSKRQTPYALVELILSRDQVSVGMIRPITSYFGVVDKEAFHRPRLYLPKPALVAYLVFSRAVVIASLATPPDTPDSQLQEDVHVFPATFEDVIDLRNDDNLEIVGSGIEEVQGAEKDVEGPRPHRHKTKNPTTVLMVRGVGIVRVATTDIDRFASEKPPQVTAKSKLEQAVFFGIKSDNPLVFEGQRETQFSSKEIGEAALQLSHEILSSQTPYVASLPASLEQNLRTRTNLLERLMSHLNALKIDLGRQTRWSLLWNAEKMTSATRIWLQHEQFLADRADVKGDERKSMVSEIVEYIHEDEKKNPNKAKGEVDRVRHFFINDVWRLEIFVAWAYEVIKYVYKDHLLDDRGITRLLFEAVQINYHALHGALEYRKTKLHFYGLGDEKMENGILAADYAGLTEPWTSTSFIINNEKRLLELCCTWLEQYYPPQTGSGSPDPGLIESIREDMPKLVDQYLISLQEQSRWGTLQEDPKQLQFGQRCQQIYEEESYAKPYGLKDFGLWDESIAIAEKHRRIRALADLMVEEVRALRVKATNRELPSSRASDLRLTATAKEKRIAEYFDKYKEDFAFAVYDVLLRDEGVKAVLDFPGDQYGYATKFLRTKPELAKISWINDVERENDIQHAAETLLDLGLTREQQAWNKKIELSLGKLALMAESMSSSDPVANDANGTNIPNDEMDRIDQQLTVIKIQDIVYNWVFPTISLAVDESAELDLAMESHGGRIPKKQKALHQVFEDGMGRLLKHEALDPLTLIDLLTLITTKEDDDERLVTHDPYFLALRVAEYSLSGEERRQAQRLIWRRCFIRDDWAHINNTELQSDESTTAAVGGTAPYATVFALYANRKFPAPSDPIKESSWLTFPPVTVGAESEKNFYPLLKPSEALGVYTAELDQRFDEMDNAFQNKLRDGMKAEDTLLKRFIDKSRLDEWWRTVVEAAEKTCQAELDALTEDGAAQVANGVNGEANGSNGVDI</sequence>
<dbReference type="Gene3D" id="2.130.10.10">
    <property type="entry name" value="YVTN repeat-like/Quinoprotein amine dehydrogenase"/>
    <property type="match status" value="1"/>
</dbReference>
<gene>
    <name evidence="11" type="ORF">E0L32_000181</name>
</gene>
<dbReference type="Proteomes" id="UP000319257">
    <property type="component" value="Unassembled WGS sequence"/>
</dbReference>
<keyword evidence="3" id="KW-0813">Transport</keyword>
<dbReference type="GO" id="GO:0016973">
    <property type="term" value="P:poly(A)+ mRNA export from nucleus"/>
    <property type="evidence" value="ECO:0007669"/>
    <property type="project" value="TreeGrafter"/>
</dbReference>
<organism evidence="11 12">
    <name type="scientific">Thyridium curvatum</name>
    <dbReference type="NCBI Taxonomy" id="1093900"/>
    <lineage>
        <taxon>Eukaryota</taxon>
        <taxon>Fungi</taxon>
        <taxon>Dikarya</taxon>
        <taxon>Ascomycota</taxon>
        <taxon>Pezizomycotina</taxon>
        <taxon>Sordariomycetes</taxon>
        <taxon>Sordariomycetidae</taxon>
        <taxon>Thyridiales</taxon>
        <taxon>Thyridiaceae</taxon>
        <taxon>Thyridium</taxon>
    </lineage>
</organism>
<evidence type="ECO:0000256" key="5">
    <source>
        <dbReference type="ARBA" id="ARBA00022927"/>
    </source>
</evidence>
<feature type="domain" description="Nucleoporin Nup133/Nup155-like C-terminal" evidence="9">
    <location>
        <begin position="680"/>
        <end position="1358"/>
    </location>
</feature>
<dbReference type="RefSeq" id="XP_030997558.1">
    <property type="nucleotide sequence ID" value="XM_031135922.1"/>
</dbReference>
<evidence type="ECO:0000256" key="7">
    <source>
        <dbReference type="ARBA" id="ARBA00023242"/>
    </source>
</evidence>
<dbReference type="InterPro" id="IPR014908">
    <property type="entry name" value="Nucleoporin_Nup133/Nup155_N"/>
</dbReference>
<evidence type="ECO:0000256" key="1">
    <source>
        <dbReference type="ARBA" id="ARBA00004259"/>
    </source>
</evidence>
<dbReference type="GO" id="GO:0017056">
    <property type="term" value="F:structural constituent of nuclear pore"/>
    <property type="evidence" value="ECO:0007669"/>
    <property type="project" value="InterPro"/>
</dbReference>
<dbReference type="GO" id="GO:0006606">
    <property type="term" value="P:protein import into nucleus"/>
    <property type="evidence" value="ECO:0007669"/>
    <property type="project" value="TreeGrafter"/>
</dbReference>
<comment type="similarity">
    <text evidence="2">Belongs to the nucleoporin Nup133 family.</text>
</comment>
<dbReference type="InterPro" id="IPR037624">
    <property type="entry name" value="Nup133-like"/>
</dbReference>
<dbReference type="EMBL" id="SKBQ01000001">
    <property type="protein sequence ID" value="TPX15847.1"/>
    <property type="molecule type" value="Genomic_DNA"/>
</dbReference>